<accession>A0ACC1QZF3</accession>
<protein>
    <submittedName>
        <fullName evidence="1">Uncharacterized protein</fullName>
    </submittedName>
</protein>
<dbReference type="Proteomes" id="UP001148737">
    <property type="component" value="Unassembled WGS sequence"/>
</dbReference>
<organism evidence="1 2">
    <name type="scientific">Lecanicillium saksenae</name>
    <dbReference type="NCBI Taxonomy" id="468837"/>
    <lineage>
        <taxon>Eukaryota</taxon>
        <taxon>Fungi</taxon>
        <taxon>Dikarya</taxon>
        <taxon>Ascomycota</taxon>
        <taxon>Pezizomycotina</taxon>
        <taxon>Sordariomycetes</taxon>
        <taxon>Hypocreomycetidae</taxon>
        <taxon>Hypocreales</taxon>
        <taxon>Cordycipitaceae</taxon>
        <taxon>Lecanicillium</taxon>
    </lineage>
</organism>
<comment type="caution">
    <text evidence="1">The sequence shown here is derived from an EMBL/GenBank/DDBJ whole genome shotgun (WGS) entry which is preliminary data.</text>
</comment>
<keyword evidence="2" id="KW-1185">Reference proteome</keyword>
<gene>
    <name evidence="1" type="ORF">NLG97_g3176</name>
</gene>
<dbReference type="EMBL" id="JANAKD010000252">
    <property type="protein sequence ID" value="KAJ3495732.1"/>
    <property type="molecule type" value="Genomic_DNA"/>
</dbReference>
<sequence>MRAGANTAGCFDFAARCAAINQCCSDCEKGGQCNKKTCDATKTEPPTVTTSYGPCTSATQSPTPTPTVCPPNPKNICAEGASWLHKFGPGHPVCGYPLPIVTCNDDSSTFSRGPFKLYENSDTLRSPIFPRSGLNNACQAACKYQLDQCIRSNSLTCFFKKFTRRSGLSGHGTQQTPAANLNTHDKRTVGLLKDILCKKQYAACLLANKHVDTSRCSSFCQK</sequence>
<reference evidence="1" key="1">
    <citation type="submission" date="2022-07" db="EMBL/GenBank/DDBJ databases">
        <title>Genome Sequence of Lecanicillium saksenae.</title>
        <authorList>
            <person name="Buettner E."/>
        </authorList>
    </citation>
    <scope>NUCLEOTIDE SEQUENCE</scope>
    <source>
        <strain evidence="1">VT-O1</strain>
    </source>
</reference>
<proteinExistence type="predicted"/>
<name>A0ACC1QZF3_9HYPO</name>
<evidence type="ECO:0000313" key="2">
    <source>
        <dbReference type="Proteomes" id="UP001148737"/>
    </source>
</evidence>
<evidence type="ECO:0000313" key="1">
    <source>
        <dbReference type="EMBL" id="KAJ3495732.1"/>
    </source>
</evidence>